<dbReference type="InterPro" id="IPR036390">
    <property type="entry name" value="WH_DNA-bd_sf"/>
</dbReference>
<evidence type="ECO:0000313" key="4">
    <source>
        <dbReference type="Proteomes" id="UP000199585"/>
    </source>
</evidence>
<gene>
    <name evidence="3" type="ORF">SAMN04488003_1662</name>
</gene>
<evidence type="ECO:0000313" key="3">
    <source>
        <dbReference type="EMBL" id="SEN90995.1"/>
    </source>
</evidence>
<dbReference type="GO" id="GO:0006270">
    <property type="term" value="P:DNA replication initiation"/>
    <property type="evidence" value="ECO:0007669"/>
    <property type="project" value="InterPro"/>
</dbReference>
<dbReference type="Gene3D" id="1.10.10.10">
    <property type="entry name" value="Winged helix-like DNA-binding domain superfamily/Winged helix DNA-binding domain"/>
    <property type="match status" value="1"/>
</dbReference>
<feature type="domain" description="Initiator Rep protein WH1" evidence="2">
    <location>
        <begin position="36"/>
        <end position="167"/>
    </location>
</feature>
<dbReference type="AlphaFoldDB" id="A0A1H8KDS7"/>
<name>A0A1H8KDS7_9RHOB</name>
<dbReference type="STRING" id="245187.SAMN04488003_1662"/>
<dbReference type="RefSeq" id="WP_089906005.1">
    <property type="nucleotide sequence ID" value="NZ_FOCI01000066.1"/>
</dbReference>
<dbReference type="InterPro" id="IPR000525">
    <property type="entry name" value="Initiator_Rep_WH1"/>
</dbReference>
<accession>A0A1H8KDS7</accession>
<dbReference type="Pfam" id="PF21205">
    <property type="entry name" value="Rep3_C"/>
    <property type="match status" value="1"/>
</dbReference>
<dbReference type="Pfam" id="PF01051">
    <property type="entry name" value="Rep3_N"/>
    <property type="match status" value="1"/>
</dbReference>
<dbReference type="OrthoDB" id="7755443at2"/>
<dbReference type="SUPFAM" id="SSF46785">
    <property type="entry name" value="Winged helix' DNA-binding domain"/>
    <property type="match status" value="1"/>
</dbReference>
<reference evidence="3 4" key="1">
    <citation type="submission" date="2016-10" db="EMBL/GenBank/DDBJ databases">
        <authorList>
            <person name="de Groot N.N."/>
        </authorList>
    </citation>
    <scope>NUCLEOTIDE SEQUENCE [LARGE SCALE GENOMIC DNA]</scope>
    <source>
        <strain evidence="3 4">DSM 16213</strain>
    </source>
</reference>
<sequence length="296" mass="32879">MAKKATTLDAVRMHLDNADAIVAAGEVVDLRFKSGNQLSLRAAKLFCLLVQEAGIDVAADKQHCVPLAALNETFHRSADDLFEAIAELHSTTVSVQVAGDRPYTKSGPILADVERETEETAAAEVRFEFSKTLRQVIGDSTHWAAVSRRAVLSFESKFSLRLYLLLSLRAGLRKTSETFEMDDLRHILGLEEGKFSRWPDLRRFVLDRAVAEINHLAGFRMGYIPIKKGRKITAVKLTWGRKDLPELIEAQKELERTRVGRAVRREGKAETIADERAALADSLANAPGWSAIEGEL</sequence>
<dbReference type="GO" id="GO:0003887">
    <property type="term" value="F:DNA-directed DNA polymerase activity"/>
    <property type="evidence" value="ECO:0007669"/>
    <property type="project" value="InterPro"/>
</dbReference>
<proteinExistence type="inferred from homology"/>
<organism evidence="3 4">
    <name type="scientific">Loktanella fryxellensis</name>
    <dbReference type="NCBI Taxonomy" id="245187"/>
    <lineage>
        <taxon>Bacteria</taxon>
        <taxon>Pseudomonadati</taxon>
        <taxon>Pseudomonadota</taxon>
        <taxon>Alphaproteobacteria</taxon>
        <taxon>Rhodobacterales</taxon>
        <taxon>Roseobacteraceae</taxon>
        <taxon>Loktanella</taxon>
    </lineage>
</organism>
<dbReference type="InterPro" id="IPR036388">
    <property type="entry name" value="WH-like_DNA-bd_sf"/>
</dbReference>
<dbReference type="EMBL" id="FOCI01000066">
    <property type="protein sequence ID" value="SEN90995.1"/>
    <property type="molecule type" value="Genomic_DNA"/>
</dbReference>
<comment type="similarity">
    <text evidence="1">Belongs to the initiator RepB protein family.</text>
</comment>
<evidence type="ECO:0000256" key="1">
    <source>
        <dbReference type="ARBA" id="ARBA00038283"/>
    </source>
</evidence>
<protein>
    <submittedName>
        <fullName evidence="3">Initiator Replication protein</fullName>
    </submittedName>
</protein>
<keyword evidence="4" id="KW-1185">Reference proteome</keyword>
<evidence type="ECO:0000259" key="2">
    <source>
        <dbReference type="Pfam" id="PF01051"/>
    </source>
</evidence>
<dbReference type="Proteomes" id="UP000199585">
    <property type="component" value="Unassembled WGS sequence"/>
</dbReference>